<keyword evidence="4" id="KW-1185">Reference proteome</keyword>
<organism evidence="3 4">
    <name type="scientific">Triparma retinervis</name>
    <dbReference type="NCBI Taxonomy" id="2557542"/>
    <lineage>
        <taxon>Eukaryota</taxon>
        <taxon>Sar</taxon>
        <taxon>Stramenopiles</taxon>
        <taxon>Ochrophyta</taxon>
        <taxon>Bolidophyceae</taxon>
        <taxon>Parmales</taxon>
        <taxon>Triparmaceae</taxon>
        <taxon>Triparma</taxon>
    </lineage>
</organism>
<comment type="caution">
    <text evidence="3">The sequence shown here is derived from an EMBL/GenBank/DDBJ whole genome shotgun (WGS) entry which is preliminary data.</text>
</comment>
<protein>
    <submittedName>
        <fullName evidence="3">Uncharacterized protein</fullName>
    </submittedName>
</protein>
<feature type="compositionally biased region" description="Acidic residues" evidence="1">
    <location>
        <begin position="344"/>
        <end position="353"/>
    </location>
</feature>
<name>A0A9W6ZD83_9STRA</name>
<gene>
    <name evidence="3" type="ORF">TrRE_jg5392</name>
</gene>
<accession>A0A9W6ZD83</accession>
<sequence>MLSRRGSKDVDKGGSNGGGSRRNSRDGLLRGDEQMNKTIDTKKKKKPKKPNKKELLTGSERLHKVKKSDPTHLSLSLESTDSNQKASELMFGHDTSHLPSVNLEDDAFADWYRKTSGMHTVETWLDNYQKHPYAWGALIMIHGVDEVSARLRSKVENYAVYSAVLLSASVVLLVMPEINDNFLAAHWVFQRIFLYSMLVSVASHLTSILLSMSFVNALNEAGRDADVIRMFGEGQGYLATHKCNSAFTTGIFSLAVGILDMILINFTIWDMLLCLGIGSSIMYKLIPTSKKLFGSSSLMFYWRFGRADDNEDPFDLRVPMERVRTKARISERMYAIIKKGQEGGAEEEPDLEGGGETTTLTEETVPVIIKEKGAAPPMKGPPAPVPAN</sequence>
<evidence type="ECO:0000313" key="4">
    <source>
        <dbReference type="Proteomes" id="UP001165082"/>
    </source>
</evidence>
<feature type="compositionally biased region" description="Basic and acidic residues" evidence="1">
    <location>
        <begin position="23"/>
        <end position="41"/>
    </location>
</feature>
<keyword evidence="2" id="KW-0812">Transmembrane</keyword>
<evidence type="ECO:0000256" key="1">
    <source>
        <dbReference type="SAM" id="MobiDB-lite"/>
    </source>
</evidence>
<keyword evidence="2" id="KW-0472">Membrane</keyword>
<keyword evidence="2" id="KW-1133">Transmembrane helix</keyword>
<dbReference type="AlphaFoldDB" id="A0A9W6ZD83"/>
<feature type="transmembrane region" description="Helical" evidence="2">
    <location>
        <begin position="192"/>
        <end position="215"/>
    </location>
</feature>
<reference evidence="3" key="1">
    <citation type="submission" date="2022-07" db="EMBL/GenBank/DDBJ databases">
        <title>Genome analysis of Parmales, a sister group of diatoms, reveals the evolutionary specialization of diatoms from phago-mixotrophs to photoautotrophs.</title>
        <authorList>
            <person name="Ban H."/>
            <person name="Sato S."/>
            <person name="Yoshikawa S."/>
            <person name="Kazumasa Y."/>
            <person name="Nakamura Y."/>
            <person name="Ichinomiya M."/>
            <person name="Saitoh K."/>
            <person name="Sato N."/>
            <person name="Blanc-Mathieu R."/>
            <person name="Endo H."/>
            <person name="Kuwata A."/>
            <person name="Ogata H."/>
        </authorList>
    </citation>
    <scope>NUCLEOTIDE SEQUENCE</scope>
</reference>
<feature type="region of interest" description="Disordered" evidence="1">
    <location>
        <begin position="1"/>
        <end position="79"/>
    </location>
</feature>
<feature type="compositionally biased region" description="Basic and acidic residues" evidence="1">
    <location>
        <begin position="1"/>
        <end position="12"/>
    </location>
</feature>
<evidence type="ECO:0000256" key="2">
    <source>
        <dbReference type="SAM" id="Phobius"/>
    </source>
</evidence>
<feature type="compositionally biased region" description="Basic residues" evidence="1">
    <location>
        <begin position="42"/>
        <end position="51"/>
    </location>
</feature>
<dbReference type="EMBL" id="BRXZ01000660">
    <property type="protein sequence ID" value="GMH50101.1"/>
    <property type="molecule type" value="Genomic_DNA"/>
</dbReference>
<dbReference type="OrthoDB" id="198338at2759"/>
<proteinExistence type="predicted"/>
<evidence type="ECO:0000313" key="3">
    <source>
        <dbReference type="EMBL" id="GMH50101.1"/>
    </source>
</evidence>
<feature type="transmembrane region" description="Helical" evidence="2">
    <location>
        <begin position="158"/>
        <end position="176"/>
    </location>
</feature>
<feature type="region of interest" description="Disordered" evidence="1">
    <location>
        <begin position="341"/>
        <end position="363"/>
    </location>
</feature>
<dbReference type="Proteomes" id="UP001165082">
    <property type="component" value="Unassembled WGS sequence"/>
</dbReference>